<dbReference type="PANTHER" id="PTHR43333:SF1">
    <property type="entry name" value="D-ISOMER SPECIFIC 2-HYDROXYACID DEHYDROGENASE NAD-BINDING DOMAIN-CONTAINING PROTEIN"/>
    <property type="match status" value="1"/>
</dbReference>
<sequence length="371" mass="40950">MTSTANKTLDGHKLLVLLGVTGPPKSLLGTVFRLEWIAELKELFPGLEIVTVRDATWNTPSFQKKFPDEEWKDVTILVTGSALPTADIAPKLEYVQLQSAGANHVLENPLIRETNVALCTASGVHGPQIAEWVVTTFLAFQHQITRYVDIQRQSRWQKLVEPVNDAVQQRVGILGYGAVGRQVARVLNALGMDVYVCTLHPRLSPESRRDETYTPAAGLGDPEGILPSKWFSAGDTEGLHEFLSSGLDLLVITLPLTRNTRGLISRNELALLAKQKAFVSNVGRGEIIKTDDLIDALEDGVIRGAALDVTDPEPLPDGHRLWSTKNLFISPHVSGDSSAYAQRIYEVLKYNLIRLSEGRELTNKVNRNEGY</sequence>
<name>A0A8G0LD30_9HYPO</name>
<accession>A0A8G0LD30</accession>
<organism evidence="4 5">
    <name type="scientific">Trichoderma simmonsii</name>
    <dbReference type="NCBI Taxonomy" id="1491479"/>
    <lineage>
        <taxon>Eukaryota</taxon>
        <taxon>Fungi</taxon>
        <taxon>Dikarya</taxon>
        <taxon>Ascomycota</taxon>
        <taxon>Pezizomycotina</taxon>
        <taxon>Sordariomycetes</taxon>
        <taxon>Hypocreomycetidae</taxon>
        <taxon>Hypocreales</taxon>
        <taxon>Hypocreaceae</taxon>
        <taxon>Trichoderma</taxon>
    </lineage>
</organism>
<dbReference type="Proteomes" id="UP000826661">
    <property type="component" value="Chromosome IV"/>
</dbReference>
<evidence type="ECO:0000313" key="5">
    <source>
        <dbReference type="Proteomes" id="UP000826661"/>
    </source>
</evidence>
<dbReference type="InterPro" id="IPR029752">
    <property type="entry name" value="D-isomer_DH_CS1"/>
</dbReference>
<protein>
    <submittedName>
        <fullName evidence="4">D-isomer specific 2-hydroxyacid dehydrogenase</fullName>
    </submittedName>
</protein>
<evidence type="ECO:0000256" key="2">
    <source>
        <dbReference type="ARBA" id="ARBA00023027"/>
    </source>
</evidence>
<feature type="domain" description="D-isomer specific 2-hydroxyacid dehydrogenase NAD-binding" evidence="3">
    <location>
        <begin position="136"/>
        <end position="202"/>
    </location>
</feature>
<dbReference type="PANTHER" id="PTHR43333">
    <property type="entry name" value="2-HACID_DH_C DOMAIN-CONTAINING PROTEIN"/>
    <property type="match status" value="1"/>
</dbReference>
<dbReference type="SUPFAM" id="SSF51735">
    <property type="entry name" value="NAD(P)-binding Rossmann-fold domains"/>
    <property type="match status" value="1"/>
</dbReference>
<keyword evidence="1" id="KW-0560">Oxidoreductase</keyword>
<dbReference type="GO" id="GO:0016491">
    <property type="term" value="F:oxidoreductase activity"/>
    <property type="evidence" value="ECO:0007669"/>
    <property type="project" value="UniProtKB-KW"/>
</dbReference>
<feature type="domain" description="D-isomer specific 2-hydroxyacid dehydrogenase NAD-binding" evidence="3">
    <location>
        <begin position="239"/>
        <end position="334"/>
    </location>
</feature>
<proteinExistence type="predicted"/>
<dbReference type="GO" id="GO:0051287">
    <property type="term" value="F:NAD binding"/>
    <property type="evidence" value="ECO:0007669"/>
    <property type="project" value="InterPro"/>
</dbReference>
<dbReference type="Pfam" id="PF02826">
    <property type="entry name" value="2-Hacid_dh_C"/>
    <property type="match status" value="2"/>
</dbReference>
<dbReference type="InterPro" id="IPR036291">
    <property type="entry name" value="NAD(P)-bd_dom_sf"/>
</dbReference>
<dbReference type="EMBL" id="CP075867">
    <property type="protein sequence ID" value="QYT00133.1"/>
    <property type="molecule type" value="Genomic_DNA"/>
</dbReference>
<gene>
    <name evidence="4" type="ORF">H0G86_007232</name>
</gene>
<evidence type="ECO:0000256" key="1">
    <source>
        <dbReference type="ARBA" id="ARBA00023002"/>
    </source>
</evidence>
<dbReference type="PROSITE" id="PS00065">
    <property type="entry name" value="D_2_HYDROXYACID_DH_1"/>
    <property type="match status" value="1"/>
</dbReference>
<dbReference type="AlphaFoldDB" id="A0A8G0LD30"/>
<evidence type="ECO:0000313" key="4">
    <source>
        <dbReference type="EMBL" id="QYT00133.1"/>
    </source>
</evidence>
<reference evidence="4 5" key="1">
    <citation type="journal article" date="2021" name="BMC Genomics">
        <title>Telomere-to-telomere genome assembly of asparaginase-producing Trichoderma simmonsii.</title>
        <authorList>
            <person name="Chung D."/>
            <person name="Kwon Y.M."/>
            <person name="Yang Y."/>
        </authorList>
    </citation>
    <scope>NUCLEOTIDE SEQUENCE [LARGE SCALE GENOMIC DNA]</scope>
    <source>
        <strain evidence="4 5">GH-Sj1</strain>
    </source>
</reference>
<keyword evidence="5" id="KW-1185">Reference proteome</keyword>
<dbReference type="SUPFAM" id="SSF52283">
    <property type="entry name" value="Formate/glycerate dehydrogenase catalytic domain-like"/>
    <property type="match status" value="1"/>
</dbReference>
<dbReference type="InterPro" id="IPR006140">
    <property type="entry name" value="D-isomer_DH_NAD-bd"/>
</dbReference>
<dbReference type="CDD" id="cd12163">
    <property type="entry name" value="2-Hacid_dh_5"/>
    <property type="match status" value="1"/>
</dbReference>
<keyword evidence="2" id="KW-0520">NAD</keyword>
<dbReference type="Gene3D" id="3.40.50.720">
    <property type="entry name" value="NAD(P)-binding Rossmann-like Domain"/>
    <property type="match status" value="2"/>
</dbReference>
<evidence type="ECO:0000259" key="3">
    <source>
        <dbReference type="Pfam" id="PF02826"/>
    </source>
</evidence>